<sequence>MRNTLFFLPCMILTLPAYAAGEVSAGYEYTDYSSQYGKRNVAFIEAVNRLENNGAVALNVAHGKREYNGGVSFEGTRGRGTLWYNWTPAISTRSGLSVADNSPVFAQREVFGDINVKVLKPVVLTLGGKHSEYYGNTEVNSWSVGGSVYTRSLITSYRYSHYYTVGSGDSDSHLLSLKIKDFTGKGSTQLWISTGTGAYVYDWMPGVQRGKLHSISLKRNQPLTNDLALGVLLGKQWYETPLYSYSGLSGHVSLNIRW</sequence>
<dbReference type="NCBIfam" id="TIGR04390">
    <property type="entry name" value="OMP_YaiO_dom"/>
    <property type="match status" value="1"/>
</dbReference>
<protein>
    <recommendedName>
        <fullName evidence="2">YaiO beta-barrel domain-containing protein</fullName>
    </recommendedName>
</protein>
<keyword evidence="1" id="KW-0732">Signal</keyword>
<dbReference type="eggNOG" id="ENOG5032SB7">
    <property type="taxonomic scope" value="Bacteria"/>
</dbReference>
<dbReference type="EMBL" id="CP002272">
    <property type="protein sequence ID" value="ADO47273.1"/>
    <property type="molecule type" value="Genomic_DNA"/>
</dbReference>
<dbReference type="KEGG" id="esc:Entcl_1001"/>
<dbReference type="InterPro" id="IPR030887">
    <property type="entry name" value="Beta-barrel_YaiO"/>
</dbReference>
<evidence type="ECO:0000313" key="4">
    <source>
        <dbReference type="Proteomes" id="UP000006872"/>
    </source>
</evidence>
<dbReference type="STRING" id="701347.Entcl_1001"/>
<dbReference type="Pfam" id="PF19413">
    <property type="entry name" value="YaiO"/>
    <property type="match status" value="1"/>
</dbReference>
<reference evidence="3 4" key="2">
    <citation type="journal article" date="2011" name="Stand. Genomic Sci.">
        <title>Complete genome sequence of 'Enterobacter lignolyticus' SCF1.</title>
        <authorList>
            <person name="Deangelis K.M."/>
            <person name="D'Haeseleer P."/>
            <person name="Chivian D."/>
            <person name="Fortney J.L."/>
            <person name="Khudyakov J."/>
            <person name="Simmons B."/>
            <person name="Woo H."/>
            <person name="Arkin A.P."/>
            <person name="Davenport K.W."/>
            <person name="Goodwin L."/>
            <person name="Chen A."/>
            <person name="Ivanova N."/>
            <person name="Kyrpides N.C."/>
            <person name="Mavromatis K."/>
            <person name="Woyke T."/>
            <person name="Hazen T.C."/>
        </authorList>
    </citation>
    <scope>NUCLEOTIDE SEQUENCE [LARGE SCALE GENOMIC DNA]</scope>
    <source>
        <strain evidence="3 4">SCF1</strain>
    </source>
</reference>
<reference evidence="4" key="1">
    <citation type="submission" date="2010-10" db="EMBL/GenBank/DDBJ databases">
        <title>Complete sequence of Enterobacter cloacae SCF1.</title>
        <authorList>
            <consortium name="US DOE Joint Genome Institute"/>
            <person name="Lucas S."/>
            <person name="Copeland A."/>
            <person name="Lapidus A."/>
            <person name="Cheng J.-F."/>
            <person name="Bruce D."/>
            <person name="Goodwin L."/>
            <person name="Pitluck S."/>
            <person name="Davenport K."/>
            <person name="Detter J.C."/>
            <person name="Han C."/>
            <person name="Tapia R."/>
            <person name="Land M."/>
            <person name="Hauser L."/>
            <person name="Chang Y.-J."/>
            <person name="Jeffries C."/>
            <person name="Kyrpides N."/>
            <person name="Ivanova N."/>
            <person name="Mikhailova N."/>
            <person name="DeAngelis K."/>
            <person name="Arkin A.P."/>
            <person name="Chivian D."/>
            <person name="Edwards B."/>
            <person name="Woo H."/>
            <person name="Hazen T.C."/>
            <person name="Woyke T."/>
        </authorList>
    </citation>
    <scope>NUCLEOTIDE SEQUENCE [LARGE SCALE GENOMIC DNA]</scope>
    <source>
        <strain evidence="4">SCF1</strain>
    </source>
</reference>
<organism evidence="3 4">
    <name type="scientific">Enterobacter lignolyticus (strain SCF1)</name>
    <dbReference type="NCBI Taxonomy" id="701347"/>
    <lineage>
        <taxon>Bacteria</taxon>
        <taxon>Pseudomonadati</taxon>
        <taxon>Pseudomonadota</taxon>
        <taxon>Gammaproteobacteria</taxon>
        <taxon>Enterobacterales</taxon>
        <taxon>Enterobacteriaceae</taxon>
        <taxon>Pluralibacter</taxon>
    </lineage>
</organism>
<dbReference type="HOGENOM" id="CLU_095634_0_0_6"/>
<accession>E3G6F0</accession>
<name>E3G6F0_ENTLS</name>
<proteinExistence type="predicted"/>
<feature type="signal peptide" evidence="1">
    <location>
        <begin position="1"/>
        <end position="19"/>
    </location>
</feature>
<evidence type="ECO:0000259" key="2">
    <source>
        <dbReference type="Pfam" id="PF19413"/>
    </source>
</evidence>
<feature type="chain" id="PRO_5003170240" description="YaiO beta-barrel domain-containing protein" evidence="1">
    <location>
        <begin position="20"/>
        <end position="258"/>
    </location>
</feature>
<dbReference type="Proteomes" id="UP000006872">
    <property type="component" value="Chromosome"/>
</dbReference>
<evidence type="ECO:0000256" key="1">
    <source>
        <dbReference type="SAM" id="SignalP"/>
    </source>
</evidence>
<evidence type="ECO:0000313" key="3">
    <source>
        <dbReference type="EMBL" id="ADO47273.1"/>
    </source>
</evidence>
<gene>
    <name evidence="3" type="ordered locus">Entcl_1001</name>
</gene>
<dbReference type="RefSeq" id="WP_013365025.1">
    <property type="nucleotide sequence ID" value="NC_014618.1"/>
</dbReference>
<feature type="domain" description="YaiO beta-barrel" evidence="2">
    <location>
        <begin position="22"/>
        <end position="202"/>
    </location>
</feature>
<dbReference type="AlphaFoldDB" id="E3G6F0"/>
<keyword evidence="4" id="KW-1185">Reference proteome</keyword>